<dbReference type="AlphaFoldDB" id="A0A834WDY1"/>
<dbReference type="InterPro" id="IPR032675">
    <property type="entry name" value="LRR_dom_sf"/>
</dbReference>
<organism evidence="15 16">
    <name type="scientific">Senna tora</name>
    <dbReference type="NCBI Taxonomy" id="362788"/>
    <lineage>
        <taxon>Eukaryota</taxon>
        <taxon>Viridiplantae</taxon>
        <taxon>Streptophyta</taxon>
        <taxon>Embryophyta</taxon>
        <taxon>Tracheophyta</taxon>
        <taxon>Spermatophyta</taxon>
        <taxon>Magnoliopsida</taxon>
        <taxon>eudicotyledons</taxon>
        <taxon>Gunneridae</taxon>
        <taxon>Pentapetalae</taxon>
        <taxon>rosids</taxon>
        <taxon>fabids</taxon>
        <taxon>Fabales</taxon>
        <taxon>Fabaceae</taxon>
        <taxon>Caesalpinioideae</taxon>
        <taxon>Cassia clade</taxon>
        <taxon>Senna</taxon>
    </lineage>
</organism>
<dbReference type="Gene3D" id="3.80.10.10">
    <property type="entry name" value="Ribonuclease Inhibitor"/>
    <property type="match status" value="4"/>
</dbReference>
<evidence type="ECO:0000256" key="2">
    <source>
        <dbReference type="ARBA" id="ARBA00009592"/>
    </source>
</evidence>
<evidence type="ECO:0000256" key="6">
    <source>
        <dbReference type="ARBA" id="ARBA00022729"/>
    </source>
</evidence>
<keyword evidence="9 12" id="KW-0472">Membrane</keyword>
<dbReference type="GO" id="GO:0005886">
    <property type="term" value="C:plasma membrane"/>
    <property type="evidence" value="ECO:0007669"/>
    <property type="project" value="UniProtKB-SubCell"/>
</dbReference>
<dbReference type="Pfam" id="PF00560">
    <property type="entry name" value="LRR_1"/>
    <property type="match status" value="8"/>
</dbReference>
<dbReference type="InterPro" id="IPR041469">
    <property type="entry name" value="Subtilisin-like_FN3"/>
</dbReference>
<reference evidence="15" key="1">
    <citation type="submission" date="2020-09" db="EMBL/GenBank/DDBJ databases">
        <title>Genome-Enabled Discovery of Anthraquinone Biosynthesis in Senna tora.</title>
        <authorList>
            <person name="Kang S.-H."/>
            <person name="Pandey R.P."/>
            <person name="Lee C.-M."/>
            <person name="Sim J.-S."/>
            <person name="Jeong J.-T."/>
            <person name="Choi B.-S."/>
            <person name="Jung M."/>
            <person name="Ginzburg D."/>
            <person name="Zhao K."/>
            <person name="Won S.Y."/>
            <person name="Oh T.-J."/>
            <person name="Yu Y."/>
            <person name="Kim N.-H."/>
            <person name="Lee O.R."/>
            <person name="Lee T.-H."/>
            <person name="Bashyal P."/>
            <person name="Kim T.-S."/>
            <person name="Lee W.-H."/>
            <person name="Kawkins C."/>
            <person name="Kim C.-K."/>
            <person name="Kim J.S."/>
            <person name="Ahn B.O."/>
            <person name="Rhee S.Y."/>
            <person name="Sohng J.K."/>
        </authorList>
    </citation>
    <scope>NUCLEOTIDE SEQUENCE</scope>
    <source>
        <tissue evidence="15">Leaf</tissue>
    </source>
</reference>
<keyword evidence="7" id="KW-0677">Repeat</keyword>
<dbReference type="InterPro" id="IPR013210">
    <property type="entry name" value="LRR_N_plant-typ"/>
</dbReference>
<sequence>MDSLHWLSHLSSLETLILSGIDLHKQTNWLHSFASFSNSFFCGLRGRIPDLSGYQELEWLILSNNELDGSIPDWSTGEVPPSIGSLLSLRSLDLHNNGLLGHVPSSFQNCKDLSYGNECWASKKTLRFDKTGEKKNFRVVLEVMVGLNKSEDFVFGKLIWTDGKHRVRSRIVVSQGDSFYYNPYFTFNRSMCCNEKDQRALLMFKQGVVDPSNRLSSWSSQEDCCEWLGVACDTDTGRVTMLDLQNINLNESESLRGEINLSLLQLEFLNFLDLSFNDFESVNDSVIANSYPPANISKLEQLTLKFNHHLHIDNLQWLSPLSSLVYLDLSGIDLHKQTNWLQSIHSFSSLIWLYMNNCQLTNIQPSVENVNFSSLVFLDLGENDFYSELPNWLFNLSNDFKVLNLSNCGLRGQIPDLSRYRDMESLDLSNNKLRGSLPKWLGQFNDLDLDLSNNLFYGSIPSSFGNISASSLDTTSQFLALSHNSISGDLSNLSLTSEFIFMSFNNLKGGVPRISKHVNVLDLSHNSISGHLYPALCHTEYENNLVYLDISDNFLTGELPDCWTNWTKLSYIYLGNNKLTGEVPPTMSSLLELKSLDLHNNGFYGDIPRLLQNCTALVLINLERNDFFGSIPNWMQQNISIVKLRSNQLTGNIPPQLCNLSNLTVLDLADNKLSGSIPHCLYNLTSLVSGFPNNSLKVDQYGYTGASGDSEYRFKIMLYTKGQNLEYSKNLELVRSIDLSANKLSGEIPPQLFFLVKMQSLNLSYNHLTGKIPEEIGMMKDMESLNFSHNKLQGEIPQSISGLSFLSDLNVSYNNFIGQIPLGTQLQSFDVWSYIGNPELCGAPLIKNCTKQEKPNQKELAREDEDDNFLRSLYLGMGVGFAMGFWVVCGSIFCIRAMRHRFFRWFDGVVDRIYRHIQDGQGSLTSGSCTWQGTSLITICCYVNKPFVYEKYSTGFSL</sequence>
<feature type="domain" description="Subtilisin-like protease fibronectin type-III" evidence="14">
    <location>
        <begin position="123"/>
        <end position="173"/>
    </location>
</feature>
<dbReference type="FunFam" id="3.80.10.10:FF:000095">
    <property type="entry name" value="LRR receptor-like serine/threonine-protein kinase GSO1"/>
    <property type="match status" value="1"/>
</dbReference>
<proteinExistence type="inferred from homology"/>
<dbReference type="InterPro" id="IPR003591">
    <property type="entry name" value="Leu-rich_rpt_typical-subtyp"/>
</dbReference>
<evidence type="ECO:0000256" key="10">
    <source>
        <dbReference type="ARBA" id="ARBA00023170"/>
    </source>
</evidence>
<dbReference type="InterPro" id="IPR001611">
    <property type="entry name" value="Leu-rich_rpt"/>
</dbReference>
<accession>A0A834WDY1</accession>
<comment type="similarity">
    <text evidence="2">Belongs to the RLP family.</text>
</comment>
<evidence type="ECO:0000256" key="7">
    <source>
        <dbReference type="ARBA" id="ARBA00022737"/>
    </source>
</evidence>
<keyword evidence="6" id="KW-0732">Signal</keyword>
<feature type="transmembrane region" description="Helical" evidence="12">
    <location>
        <begin position="873"/>
        <end position="895"/>
    </location>
</feature>
<comment type="subcellular location">
    <subcellularLocation>
        <location evidence="1">Cell membrane</location>
        <topology evidence="1">Single-pass type I membrane protein</topology>
    </subcellularLocation>
</comment>
<dbReference type="Gene3D" id="2.60.40.2310">
    <property type="match status" value="1"/>
</dbReference>
<dbReference type="Pfam" id="PF17766">
    <property type="entry name" value="fn3_6"/>
    <property type="match status" value="1"/>
</dbReference>
<protein>
    <submittedName>
        <fullName evidence="15">Receptor-like protein EIX2</fullName>
    </submittedName>
</protein>
<keyword evidence="10 15" id="KW-0675">Receptor</keyword>
<evidence type="ECO:0000256" key="11">
    <source>
        <dbReference type="ARBA" id="ARBA00023180"/>
    </source>
</evidence>
<dbReference type="OrthoDB" id="1428679at2759"/>
<keyword evidence="4" id="KW-0433">Leucine-rich repeat</keyword>
<feature type="domain" description="Leucine-rich repeat-containing N-terminal plant-type" evidence="13">
    <location>
        <begin position="195"/>
        <end position="233"/>
    </location>
</feature>
<evidence type="ECO:0000256" key="3">
    <source>
        <dbReference type="ARBA" id="ARBA00022475"/>
    </source>
</evidence>
<dbReference type="SMART" id="SM00369">
    <property type="entry name" value="LRR_TYP"/>
    <property type="match status" value="7"/>
</dbReference>
<dbReference type="PANTHER" id="PTHR48063:SF52">
    <property type="entry name" value="LRR RECEPTOR-LIKE KINASE FAMILY PROTEIN"/>
    <property type="match status" value="1"/>
</dbReference>
<evidence type="ECO:0000256" key="8">
    <source>
        <dbReference type="ARBA" id="ARBA00022989"/>
    </source>
</evidence>
<dbReference type="FunFam" id="3.80.10.10:FF:000111">
    <property type="entry name" value="LRR receptor-like serine/threonine-protein kinase ERECTA"/>
    <property type="match status" value="1"/>
</dbReference>
<dbReference type="EMBL" id="JAAIUW010000009">
    <property type="protein sequence ID" value="KAF7815736.1"/>
    <property type="molecule type" value="Genomic_DNA"/>
</dbReference>
<keyword evidence="8 12" id="KW-1133">Transmembrane helix</keyword>
<evidence type="ECO:0000313" key="16">
    <source>
        <dbReference type="Proteomes" id="UP000634136"/>
    </source>
</evidence>
<gene>
    <name evidence="15" type="ORF">G2W53_029705</name>
</gene>
<dbReference type="Pfam" id="PF13855">
    <property type="entry name" value="LRR_8"/>
    <property type="match status" value="1"/>
</dbReference>
<dbReference type="Proteomes" id="UP000634136">
    <property type="component" value="Unassembled WGS sequence"/>
</dbReference>
<evidence type="ECO:0000256" key="9">
    <source>
        <dbReference type="ARBA" id="ARBA00023136"/>
    </source>
</evidence>
<dbReference type="PANTHER" id="PTHR48063">
    <property type="entry name" value="LRR RECEPTOR-LIKE KINASE"/>
    <property type="match status" value="1"/>
</dbReference>
<keyword evidence="11" id="KW-0325">Glycoprotein</keyword>
<keyword evidence="5 12" id="KW-0812">Transmembrane</keyword>
<evidence type="ECO:0000259" key="14">
    <source>
        <dbReference type="Pfam" id="PF17766"/>
    </source>
</evidence>
<dbReference type="PRINTS" id="PR00019">
    <property type="entry name" value="LEURICHRPT"/>
</dbReference>
<evidence type="ECO:0000259" key="13">
    <source>
        <dbReference type="Pfam" id="PF08263"/>
    </source>
</evidence>
<keyword evidence="16" id="KW-1185">Reference proteome</keyword>
<keyword evidence="3" id="KW-1003">Cell membrane</keyword>
<evidence type="ECO:0000256" key="12">
    <source>
        <dbReference type="SAM" id="Phobius"/>
    </source>
</evidence>
<dbReference type="Pfam" id="PF08263">
    <property type="entry name" value="LRRNT_2"/>
    <property type="match status" value="1"/>
</dbReference>
<evidence type="ECO:0000256" key="5">
    <source>
        <dbReference type="ARBA" id="ARBA00022692"/>
    </source>
</evidence>
<evidence type="ECO:0000256" key="4">
    <source>
        <dbReference type="ARBA" id="ARBA00022614"/>
    </source>
</evidence>
<evidence type="ECO:0000256" key="1">
    <source>
        <dbReference type="ARBA" id="ARBA00004251"/>
    </source>
</evidence>
<name>A0A834WDY1_9FABA</name>
<evidence type="ECO:0000313" key="15">
    <source>
        <dbReference type="EMBL" id="KAF7815736.1"/>
    </source>
</evidence>
<dbReference type="SUPFAM" id="SSF52058">
    <property type="entry name" value="L domain-like"/>
    <property type="match status" value="3"/>
</dbReference>
<dbReference type="InterPro" id="IPR046956">
    <property type="entry name" value="RLP23-like"/>
</dbReference>
<comment type="caution">
    <text evidence="15">The sequence shown here is derived from an EMBL/GenBank/DDBJ whole genome shotgun (WGS) entry which is preliminary data.</text>
</comment>